<dbReference type="SUPFAM" id="SSF48317">
    <property type="entry name" value="Acid phosphatase/Vanadium-dependent haloperoxidase"/>
    <property type="match status" value="1"/>
</dbReference>
<evidence type="ECO:0000313" key="8">
    <source>
        <dbReference type="EMBL" id="CCE62815.1"/>
    </source>
</evidence>
<dbReference type="OrthoDB" id="10030083at2759"/>
<dbReference type="GO" id="GO:0000329">
    <property type="term" value="C:fungal-type vacuole membrane"/>
    <property type="evidence" value="ECO:0007669"/>
    <property type="project" value="EnsemblFungi"/>
</dbReference>
<dbReference type="InterPro" id="IPR036938">
    <property type="entry name" value="PAP2/HPO_sf"/>
</dbReference>
<dbReference type="PANTHER" id="PTHR10165:SF35">
    <property type="entry name" value="RE23632P"/>
    <property type="match status" value="1"/>
</dbReference>
<dbReference type="CDD" id="cd03390">
    <property type="entry name" value="PAP2_containing_1_like"/>
    <property type="match status" value="1"/>
</dbReference>
<dbReference type="EMBL" id="HE612859">
    <property type="protein sequence ID" value="CCE62815.1"/>
    <property type="molecule type" value="Genomic_DNA"/>
</dbReference>
<dbReference type="eggNOG" id="KOG3030">
    <property type="taxonomic scope" value="Eukaryota"/>
</dbReference>
<dbReference type="KEGG" id="tpf:TPHA_0D01760"/>
<keyword evidence="5 6" id="KW-0472">Membrane</keyword>
<dbReference type="InterPro" id="IPR000326">
    <property type="entry name" value="PAP2/HPO"/>
</dbReference>
<feature type="transmembrane region" description="Helical" evidence="6">
    <location>
        <begin position="73"/>
        <end position="94"/>
    </location>
</feature>
<proteinExistence type="inferred from homology"/>
<keyword evidence="3 6" id="KW-0812">Transmembrane</keyword>
<evidence type="ECO:0000256" key="2">
    <source>
        <dbReference type="ARBA" id="ARBA00008816"/>
    </source>
</evidence>
<evidence type="ECO:0000259" key="7">
    <source>
        <dbReference type="SMART" id="SM00014"/>
    </source>
</evidence>
<evidence type="ECO:0000256" key="6">
    <source>
        <dbReference type="SAM" id="Phobius"/>
    </source>
</evidence>
<dbReference type="GO" id="GO:0008195">
    <property type="term" value="F:phosphatidate phosphatase activity"/>
    <property type="evidence" value="ECO:0007669"/>
    <property type="project" value="EnsemblFungi"/>
</dbReference>
<feature type="transmembrane region" description="Helical" evidence="6">
    <location>
        <begin position="203"/>
        <end position="224"/>
    </location>
</feature>
<feature type="transmembrane region" description="Helical" evidence="6">
    <location>
        <begin position="236"/>
        <end position="255"/>
    </location>
</feature>
<dbReference type="PANTHER" id="PTHR10165">
    <property type="entry name" value="LIPID PHOSPHATE PHOSPHATASE"/>
    <property type="match status" value="1"/>
</dbReference>
<keyword evidence="4 6" id="KW-1133">Transmembrane helix</keyword>
<feature type="transmembrane region" description="Helical" evidence="6">
    <location>
        <begin position="30"/>
        <end position="47"/>
    </location>
</feature>
<dbReference type="AlphaFoldDB" id="G8BSJ4"/>
<dbReference type="STRING" id="1071381.G8BSJ4"/>
<dbReference type="GO" id="GO:0042802">
    <property type="term" value="F:identical protein binding"/>
    <property type="evidence" value="ECO:0007669"/>
    <property type="project" value="EnsemblFungi"/>
</dbReference>
<dbReference type="OMA" id="WFSYRRY"/>
<feature type="transmembrane region" description="Helical" evidence="6">
    <location>
        <begin position="103"/>
        <end position="125"/>
    </location>
</feature>
<gene>
    <name evidence="8" type="primary">TPHA0D01760</name>
    <name evidence="8" type="ordered locus">TPHA_0D01760</name>
</gene>
<dbReference type="GO" id="GO:0006644">
    <property type="term" value="P:phospholipid metabolic process"/>
    <property type="evidence" value="ECO:0007669"/>
    <property type="project" value="EnsemblFungi"/>
</dbReference>
<reference evidence="8 9" key="1">
    <citation type="journal article" date="2011" name="Proc. Natl. Acad. Sci. U.S.A.">
        <title>Evolutionary erosion of yeast sex chromosomes by mating-type switching accidents.</title>
        <authorList>
            <person name="Gordon J.L."/>
            <person name="Armisen D."/>
            <person name="Proux-Wera E."/>
            <person name="Oheigeartaigh S.S."/>
            <person name="Byrne K.P."/>
            <person name="Wolfe K.H."/>
        </authorList>
    </citation>
    <scope>NUCLEOTIDE SEQUENCE [LARGE SCALE GENOMIC DNA]</scope>
    <source>
        <strain evidence="9">ATCC 24235 / CBS 4417 / NBRC 1672 / NRRL Y-8282 / UCD 70-5</strain>
    </source>
</reference>
<dbReference type="Pfam" id="PF01569">
    <property type="entry name" value="PAP2"/>
    <property type="match status" value="1"/>
</dbReference>
<dbReference type="SMART" id="SM00014">
    <property type="entry name" value="acidPPc"/>
    <property type="match status" value="1"/>
</dbReference>
<comment type="similarity">
    <text evidence="2">Belongs to the PA-phosphatase related phosphoesterase family.</text>
</comment>
<dbReference type="GO" id="GO:0000810">
    <property type="term" value="F:diacylglycerol diphosphate phosphatase activity"/>
    <property type="evidence" value="ECO:0007669"/>
    <property type="project" value="EnsemblFungi"/>
</dbReference>
<accession>G8BSJ4</accession>
<comment type="subcellular location">
    <subcellularLocation>
        <location evidence="1">Membrane</location>
        <topology evidence="1">Multi-pass membrane protein</topology>
    </subcellularLocation>
</comment>
<dbReference type="Proteomes" id="UP000005666">
    <property type="component" value="Chromosome 4"/>
</dbReference>
<evidence type="ECO:0000256" key="1">
    <source>
        <dbReference type="ARBA" id="ARBA00004141"/>
    </source>
</evidence>
<dbReference type="RefSeq" id="XP_003685249.1">
    <property type="nucleotide sequence ID" value="XM_003685201.1"/>
</dbReference>
<dbReference type="Gene3D" id="1.20.144.10">
    <property type="entry name" value="Phosphatidic acid phosphatase type 2/haloperoxidase"/>
    <property type="match status" value="1"/>
</dbReference>
<protein>
    <recommendedName>
        <fullName evidence="7">Phosphatidic acid phosphatase type 2/haloperoxidase domain-containing protein</fullName>
    </recommendedName>
</protein>
<dbReference type="HOGENOM" id="CLU_021458_6_1_1"/>
<sequence>MIIDRSRLIRGISVSSLDSNRSSKWRIGDLLLLVLLLILNIPVYYFQPFERQFYINDLTISHPYAEHQRVSDFMLFVYSLIVPLITMAIVWFLFSDAKHRWHLLYVSVLGLVLSVTSVALFTNFVKNWFGRARPDFLARCIPTEGTPINVLVNARDVCTSKDWDKILEGFRTTPSGHSSESFAGLGFLYFWLSGQLLTGNIHAALWTKAIALLPLLGATLIALSRTQDYRHHFIDVLLGSFIGFVFAFCTYRRYFPSIYDPLPFKPLLDDSNVTLQNNDHHYLPTSNNINEEVDPESRPFTV</sequence>
<dbReference type="GeneID" id="11530967"/>
<name>G8BSJ4_TETPH</name>
<evidence type="ECO:0000256" key="4">
    <source>
        <dbReference type="ARBA" id="ARBA00022989"/>
    </source>
</evidence>
<evidence type="ECO:0000313" key="9">
    <source>
        <dbReference type="Proteomes" id="UP000005666"/>
    </source>
</evidence>
<organism evidence="8 9">
    <name type="scientific">Tetrapisispora phaffii (strain ATCC 24235 / CBS 4417 / NBRC 1672 / NRRL Y-8282 / UCD 70-5)</name>
    <name type="common">Yeast</name>
    <name type="synonym">Fabospora phaffii</name>
    <dbReference type="NCBI Taxonomy" id="1071381"/>
    <lineage>
        <taxon>Eukaryota</taxon>
        <taxon>Fungi</taxon>
        <taxon>Dikarya</taxon>
        <taxon>Ascomycota</taxon>
        <taxon>Saccharomycotina</taxon>
        <taxon>Saccharomycetes</taxon>
        <taxon>Saccharomycetales</taxon>
        <taxon>Saccharomycetaceae</taxon>
        <taxon>Tetrapisispora</taxon>
    </lineage>
</organism>
<feature type="domain" description="Phosphatidic acid phosphatase type 2/haloperoxidase" evidence="7">
    <location>
        <begin position="109"/>
        <end position="251"/>
    </location>
</feature>
<keyword evidence="9" id="KW-1185">Reference proteome</keyword>
<evidence type="ECO:0000256" key="5">
    <source>
        <dbReference type="ARBA" id="ARBA00023136"/>
    </source>
</evidence>
<dbReference type="GO" id="GO:0046839">
    <property type="term" value="P:phospholipid dephosphorylation"/>
    <property type="evidence" value="ECO:0007669"/>
    <property type="project" value="TreeGrafter"/>
</dbReference>
<evidence type="ECO:0000256" key="3">
    <source>
        <dbReference type="ARBA" id="ARBA00022692"/>
    </source>
</evidence>
<dbReference type="GO" id="GO:0045121">
    <property type="term" value="C:membrane raft"/>
    <property type="evidence" value="ECO:0007669"/>
    <property type="project" value="EnsemblFungi"/>
</dbReference>
<dbReference type="InterPro" id="IPR043216">
    <property type="entry name" value="PAP-like"/>
</dbReference>